<name>A0ABR9JTS0_9ACTN</name>
<evidence type="ECO:0000313" key="3">
    <source>
        <dbReference type="Proteomes" id="UP000627838"/>
    </source>
</evidence>
<gene>
    <name evidence="2" type="ORF">H4W34_003794</name>
</gene>
<organism evidence="2 3">
    <name type="scientific">Actinomadura algeriensis</name>
    <dbReference type="NCBI Taxonomy" id="1679523"/>
    <lineage>
        <taxon>Bacteria</taxon>
        <taxon>Bacillati</taxon>
        <taxon>Actinomycetota</taxon>
        <taxon>Actinomycetes</taxon>
        <taxon>Streptosporangiales</taxon>
        <taxon>Thermomonosporaceae</taxon>
        <taxon>Actinomadura</taxon>
    </lineage>
</organism>
<sequence>MPREPFLNPYTFVPAFPRDGLPEAFADAAPAGHDRLHPDRWTGAIAVKLTVRTPLLLLDTPRASVADRGIEGHLTYPLLTRDGQPHLPATSVKGMLRSAYEAVTGSRFGVFTGHDAPLGWRRIADDARIIDKDNGMFPIRVASVDEDADEIEVDLYEVARLPAYDVPPVTYPSGEQPRHGEPVRARLVRPSMRNPRGNQFRGPWTVTEVIPLGEGSLAPAGPGERVATGIACVTGRNAIGKTHERLFFSTERPRRVTLHGQCKRWRDLMQSYRDQHEDEVPQRKDGKRPDEWRADAIGEVELSPHIHDDERARLTRGTLCWAKKEQGDIVGLYPVMIPRDVGGVPSDMLPDSLHPASAFDELSPADRVFGWVAPEGAGTRPSAYRGRLRIRNVACQPGTTVTEFEGDGLPLSILGQPKPAQGRFYLADSPDKPDVPLRDGMPKGEIFQGRERGLRGRKFYWHHRAVADDKTYWKLPKGPEDPTQRPVNDKGFREYRRPREAAGGNSPVPLLSQDGRAFRTTSDQRDNQNRSVQGWVDRGSQFTFTVEVRDLDGTELGALLWLLTLPEERFHRVGLGKPLGFGSVRLDLDPSGTSLHRGDVWQAHYRTLAGNLPAPNPADWDELRAAFEETSRAVPELRKAQEAFLEAAAGLADLPVHYPRTRPKKLRPGGPTPPDPRGLSYEWFSQNERMRGGEIVRGHGRSLPAPGEAGDNPLDTYDA</sequence>
<reference evidence="2 3" key="1">
    <citation type="submission" date="2020-10" db="EMBL/GenBank/DDBJ databases">
        <title>Sequencing the genomes of 1000 actinobacteria strains.</title>
        <authorList>
            <person name="Klenk H.-P."/>
        </authorList>
    </citation>
    <scope>NUCLEOTIDE SEQUENCE [LARGE SCALE GENOMIC DNA]</scope>
    <source>
        <strain evidence="2 3">DSM 46744</strain>
    </source>
</reference>
<feature type="compositionally biased region" description="Basic and acidic residues" evidence="1">
    <location>
        <begin position="688"/>
        <end position="697"/>
    </location>
</feature>
<dbReference type="EMBL" id="JADBDZ010000001">
    <property type="protein sequence ID" value="MBE1533961.1"/>
    <property type="molecule type" value="Genomic_DNA"/>
</dbReference>
<evidence type="ECO:0000256" key="1">
    <source>
        <dbReference type="SAM" id="MobiDB-lite"/>
    </source>
</evidence>
<evidence type="ECO:0000313" key="2">
    <source>
        <dbReference type="EMBL" id="MBE1533961.1"/>
    </source>
</evidence>
<accession>A0ABR9JTS0</accession>
<comment type="caution">
    <text evidence="2">The sequence shown here is derived from an EMBL/GenBank/DDBJ whole genome shotgun (WGS) entry which is preliminary data.</text>
</comment>
<keyword evidence="3" id="KW-1185">Reference proteome</keyword>
<feature type="region of interest" description="Disordered" evidence="1">
    <location>
        <begin position="656"/>
        <end position="719"/>
    </location>
</feature>
<dbReference type="InterPro" id="IPR023825">
    <property type="entry name" value="CRISPR-assoc_RAMP_BGP1436"/>
</dbReference>
<dbReference type="RefSeq" id="WP_192760416.1">
    <property type="nucleotide sequence ID" value="NZ_JADBDZ010000001.1"/>
</dbReference>
<protein>
    <submittedName>
        <fullName evidence="2">CRISPR-associated protein (TIGR03986 family)</fullName>
    </submittedName>
</protein>
<dbReference type="NCBIfam" id="TIGR03986">
    <property type="entry name" value="TIGR03986 family CRISPR-associated RAMP protein"/>
    <property type="match status" value="1"/>
</dbReference>
<proteinExistence type="predicted"/>
<dbReference type="Proteomes" id="UP000627838">
    <property type="component" value="Unassembled WGS sequence"/>
</dbReference>